<dbReference type="RefSeq" id="XP_053592111.1">
    <property type="nucleotide sequence ID" value="XM_053723466.1"/>
</dbReference>
<dbReference type="GeneID" id="78773366"/>
<dbReference type="PANTHER" id="PTHR36950:SF5">
    <property type="entry name" value="SAPOSIN B-TYPE DOMAIN-CONTAINING PROTEIN"/>
    <property type="match status" value="1"/>
</dbReference>
<proteinExistence type="predicted"/>
<organism evidence="2 3">
    <name type="scientific">Caenorhabditis remanei</name>
    <name type="common">Caenorhabditis vulgaris</name>
    <dbReference type="NCBI Taxonomy" id="31234"/>
    <lineage>
        <taxon>Eukaryota</taxon>
        <taxon>Metazoa</taxon>
        <taxon>Ecdysozoa</taxon>
        <taxon>Nematoda</taxon>
        <taxon>Chromadorea</taxon>
        <taxon>Rhabditida</taxon>
        <taxon>Rhabditina</taxon>
        <taxon>Rhabditomorpha</taxon>
        <taxon>Rhabditoidea</taxon>
        <taxon>Rhabditidae</taxon>
        <taxon>Peloderinae</taxon>
        <taxon>Caenorhabditis</taxon>
    </lineage>
</organism>
<gene>
    <name evidence="2" type="ORF">GCK72_002510</name>
</gene>
<dbReference type="Proteomes" id="UP000483820">
    <property type="component" value="Chromosome I"/>
</dbReference>
<evidence type="ECO:0000313" key="3">
    <source>
        <dbReference type="Proteomes" id="UP000483820"/>
    </source>
</evidence>
<evidence type="ECO:0008006" key="4">
    <source>
        <dbReference type="Google" id="ProtNLM"/>
    </source>
</evidence>
<protein>
    <recommendedName>
        <fullName evidence="4">Saposin B-type domain-containing protein</fullName>
    </recommendedName>
</protein>
<accession>A0A6A5HSK7</accession>
<dbReference type="KEGG" id="crq:GCK72_002510"/>
<dbReference type="AlphaFoldDB" id="A0A6A5HSK7"/>
<keyword evidence="1" id="KW-0732">Signal</keyword>
<name>A0A6A5HSK7_CAERE</name>
<evidence type="ECO:0000313" key="2">
    <source>
        <dbReference type="EMBL" id="KAF1770689.1"/>
    </source>
</evidence>
<dbReference type="EMBL" id="WUAV01000001">
    <property type="protein sequence ID" value="KAF1770689.1"/>
    <property type="molecule type" value="Genomic_DNA"/>
</dbReference>
<sequence length="91" mass="10015">MKLFVVLLLLAVFVSHSSSQNLCIMCNPLIAIPTDWLGSQLALNVACSVLFPEISAPCIGLFNSINLTSSYQNMYPFIVSMREELCKKCAV</sequence>
<reference evidence="2 3" key="1">
    <citation type="submission" date="2019-12" db="EMBL/GenBank/DDBJ databases">
        <title>Chromosome-level assembly of the Caenorhabditis remanei genome.</title>
        <authorList>
            <person name="Teterina A.A."/>
            <person name="Willis J.H."/>
            <person name="Phillips P.C."/>
        </authorList>
    </citation>
    <scope>NUCLEOTIDE SEQUENCE [LARGE SCALE GENOMIC DNA]</scope>
    <source>
        <strain evidence="2 3">PX506</strain>
        <tissue evidence="2">Whole organism</tissue>
    </source>
</reference>
<comment type="caution">
    <text evidence="2">The sequence shown here is derived from an EMBL/GenBank/DDBJ whole genome shotgun (WGS) entry which is preliminary data.</text>
</comment>
<evidence type="ECO:0000256" key="1">
    <source>
        <dbReference type="SAM" id="SignalP"/>
    </source>
</evidence>
<feature type="signal peptide" evidence="1">
    <location>
        <begin position="1"/>
        <end position="19"/>
    </location>
</feature>
<dbReference type="CTD" id="78773366"/>
<feature type="chain" id="PRO_5025544662" description="Saposin B-type domain-containing protein" evidence="1">
    <location>
        <begin position="20"/>
        <end position="91"/>
    </location>
</feature>
<dbReference type="PANTHER" id="PTHR36950">
    <property type="entry name" value="PROTEIN CBG24898-RELATED"/>
    <property type="match status" value="1"/>
</dbReference>